<dbReference type="Proteomes" id="UP000187013">
    <property type="component" value="Unassembled WGS sequence"/>
</dbReference>
<comment type="caution">
    <text evidence="4">The sequence shown here is derived from an EMBL/GenBank/DDBJ whole genome shotgun (WGS) entry which is preliminary data.</text>
</comment>
<dbReference type="GO" id="GO:0030488">
    <property type="term" value="P:tRNA methylation"/>
    <property type="evidence" value="ECO:0007669"/>
    <property type="project" value="InterPro"/>
</dbReference>
<dbReference type="PANTHER" id="PTHR12133">
    <property type="entry name" value="TRNA (ADENINE(58)-N(1))-METHYLTRANSFERASE"/>
    <property type="match status" value="1"/>
</dbReference>
<dbReference type="InterPro" id="IPR014816">
    <property type="entry name" value="tRNA_MeTrfase_Gcd14"/>
</dbReference>
<dbReference type="InterPro" id="IPR029063">
    <property type="entry name" value="SAM-dependent_MTases_sf"/>
</dbReference>
<dbReference type="GO" id="GO:0160107">
    <property type="term" value="F:tRNA (adenine(58)-N1)-methyltransferase activity"/>
    <property type="evidence" value="ECO:0007669"/>
    <property type="project" value="UniProtKB-EC"/>
</dbReference>
<evidence type="ECO:0000313" key="5">
    <source>
        <dbReference type="Proteomes" id="UP000187013"/>
    </source>
</evidence>
<dbReference type="Gene3D" id="3.40.50.150">
    <property type="entry name" value="Vaccinia Virus protein VP39"/>
    <property type="match status" value="1"/>
</dbReference>
<evidence type="ECO:0000256" key="1">
    <source>
        <dbReference type="ARBA" id="ARBA00012796"/>
    </source>
</evidence>
<name>A0A1Q2ZTX4_ZYGRO</name>
<accession>A0A1Q2ZTX4</accession>
<evidence type="ECO:0000313" key="4">
    <source>
        <dbReference type="EMBL" id="GAV46889.1"/>
    </source>
</evidence>
<dbReference type="PROSITE" id="PS51620">
    <property type="entry name" value="SAM_TRM61"/>
    <property type="match status" value="1"/>
</dbReference>
<dbReference type="eggNOG" id="ENOG502RWWI">
    <property type="taxonomic scope" value="Eukaryota"/>
</dbReference>
<sequence length="400" mass="44978">MLRPIMDKQRIMIKHVVKRFQHTFQPYETVLARLLSKPNEKFHLSKPLQAGEVINTGNGPIRHEDVIGKPYRSLVTSSTSTSHQYMLCRPSLEEYVVNKRREAQPIYPLDAGLIVQLSDVHADFPDMELGPSIDVEKPASFQKLNLSEGYDRFLHDRWENRKSQLPQGLRTCAPPKQYLECGTGHGSLTLQICKEIHSGNAYYDGNDSTRGSILHSLDRNDKHLATGVRNLKHYDRGIYWTDVEFHLLTESEQGPSQWLQGPAASYYRDVVGRLAGRPGGFLNGAFLDLPSPQDHLETIAQNLVAESPLIVFVPSITQLWDCLCQIKTVGIPLSMTRVLELMPGSGGGGMREWDLRRTVIRETGEESMVVRPKVGARVVGGGFVGIFKKLPADSVVRTWR</sequence>
<protein>
    <recommendedName>
        <fullName evidence="2">tRNA (adenine(58)-N(1))-methyltransferase catalytic subunit TRM61</fullName>
        <ecNumber evidence="1">2.1.1.220</ecNumber>
    </recommendedName>
    <alternativeName>
        <fullName evidence="3">tRNA(m1A58)-methyltransferase subunit TRM61</fullName>
    </alternativeName>
</protein>
<evidence type="ECO:0000256" key="2">
    <source>
        <dbReference type="ARBA" id="ARBA00015963"/>
    </source>
</evidence>
<dbReference type="AlphaFoldDB" id="A0A1Q2ZTX4"/>
<dbReference type="EMBL" id="BDGX01000001">
    <property type="protein sequence ID" value="GAV46889.1"/>
    <property type="molecule type" value="Genomic_DNA"/>
</dbReference>
<dbReference type="EC" id="2.1.1.220" evidence="1"/>
<gene>
    <name evidence="4" type="ORF">ZYGR_0A04870</name>
</gene>
<dbReference type="PANTHER" id="PTHR12133:SF1">
    <property type="entry name" value="TRNA (ADENINE(58)-N(1))-METHYLTRANSFERASE, MITOCHONDRIAL"/>
    <property type="match status" value="1"/>
</dbReference>
<reference evidence="4 5" key="1">
    <citation type="submission" date="2016-08" db="EMBL/GenBank/DDBJ databases">
        <title>Draft genome sequence of allopolyploid Zygosaccharomyces rouxii.</title>
        <authorList>
            <person name="Watanabe J."/>
            <person name="Uehara K."/>
            <person name="Mogi Y."/>
            <person name="Tsukioka Y."/>
        </authorList>
    </citation>
    <scope>NUCLEOTIDE SEQUENCE [LARGE SCALE GENOMIC DNA]</scope>
    <source>
        <strain evidence="4 5">NBRC 110957</strain>
    </source>
</reference>
<dbReference type="OrthoDB" id="5585464at2759"/>
<organism evidence="4 5">
    <name type="scientific">Zygosaccharomyces rouxii</name>
    <dbReference type="NCBI Taxonomy" id="4956"/>
    <lineage>
        <taxon>Eukaryota</taxon>
        <taxon>Fungi</taxon>
        <taxon>Dikarya</taxon>
        <taxon>Ascomycota</taxon>
        <taxon>Saccharomycotina</taxon>
        <taxon>Saccharomycetes</taxon>
        <taxon>Saccharomycetales</taxon>
        <taxon>Saccharomycetaceae</taxon>
        <taxon>Zygosaccharomyces</taxon>
    </lineage>
</organism>
<dbReference type="GO" id="GO:0031515">
    <property type="term" value="C:tRNA (m1A) methyltransferase complex"/>
    <property type="evidence" value="ECO:0007669"/>
    <property type="project" value="InterPro"/>
</dbReference>
<dbReference type="GO" id="GO:0005739">
    <property type="term" value="C:mitochondrion"/>
    <property type="evidence" value="ECO:0007669"/>
    <property type="project" value="TreeGrafter"/>
</dbReference>
<evidence type="ECO:0000256" key="3">
    <source>
        <dbReference type="ARBA" id="ARBA00033309"/>
    </source>
</evidence>
<proteinExistence type="predicted"/>
<dbReference type="SUPFAM" id="SSF53335">
    <property type="entry name" value="S-adenosyl-L-methionine-dependent methyltransferases"/>
    <property type="match status" value="1"/>
</dbReference>